<dbReference type="PANTHER" id="PTHR43861">
    <property type="entry name" value="TRANS-ACONITATE 2-METHYLTRANSFERASE-RELATED"/>
    <property type="match status" value="1"/>
</dbReference>
<accession>A0A1A2STI2</accession>
<keyword evidence="3" id="KW-0489">Methyltransferase</keyword>
<name>A0A1A2STI2_MYCNT</name>
<reference evidence="3 4" key="1">
    <citation type="submission" date="2016-06" db="EMBL/GenBank/DDBJ databases">
        <authorList>
            <person name="Kjaerup R.B."/>
            <person name="Dalgaard T.S."/>
            <person name="Juul-Madsen H.R."/>
        </authorList>
    </citation>
    <scope>NUCLEOTIDE SEQUENCE [LARGE SCALE GENOMIC DNA]</scope>
    <source>
        <strain evidence="3 4">E152</strain>
    </source>
</reference>
<evidence type="ECO:0000256" key="1">
    <source>
        <dbReference type="ARBA" id="ARBA00022679"/>
    </source>
</evidence>
<dbReference type="InterPro" id="IPR041698">
    <property type="entry name" value="Methyltransf_25"/>
</dbReference>
<dbReference type="SUPFAM" id="SSF53335">
    <property type="entry name" value="S-adenosyl-L-methionine-dependent methyltransferases"/>
    <property type="match status" value="1"/>
</dbReference>
<dbReference type="GO" id="GO:0008168">
    <property type="term" value="F:methyltransferase activity"/>
    <property type="evidence" value="ECO:0007669"/>
    <property type="project" value="UniProtKB-KW"/>
</dbReference>
<keyword evidence="1 3" id="KW-0808">Transferase</keyword>
<dbReference type="Pfam" id="PF13649">
    <property type="entry name" value="Methyltransf_25"/>
    <property type="match status" value="1"/>
</dbReference>
<organism evidence="3 4">
    <name type="scientific">Mycobacterium mantenii</name>
    <dbReference type="NCBI Taxonomy" id="560555"/>
    <lineage>
        <taxon>Bacteria</taxon>
        <taxon>Bacillati</taxon>
        <taxon>Actinomycetota</taxon>
        <taxon>Actinomycetes</taxon>
        <taxon>Mycobacteriales</taxon>
        <taxon>Mycobacteriaceae</taxon>
        <taxon>Mycobacterium</taxon>
        <taxon>Mycobacterium avium complex (MAC)</taxon>
    </lineage>
</organism>
<dbReference type="AlphaFoldDB" id="A0A1A2STI2"/>
<evidence type="ECO:0000259" key="2">
    <source>
        <dbReference type="Pfam" id="PF13649"/>
    </source>
</evidence>
<sequence>MNDYAKHDDYWNHNSAYHPWLVGIASRNRGDVLDVGCGEGLLAQRLAAVSRSVVGIDADPISVWRASERLQPIGNASVELLRFEDLEPAERSFDLITFVASLHHLPLRAALQKAREMLRPAGKLAVIGLSANKSVTDWVWAGLCTPAAYAGSLLHRETRNIGVAVADPRESLAEIRQTATEVLPGAGIRRGLYYRYRLLWQKA</sequence>
<dbReference type="OrthoDB" id="6064711at2"/>
<gene>
    <name evidence="3" type="ORF">A5683_09490</name>
</gene>
<proteinExistence type="predicted"/>
<dbReference type="Gene3D" id="3.40.50.150">
    <property type="entry name" value="Vaccinia Virus protein VP39"/>
    <property type="match status" value="1"/>
</dbReference>
<dbReference type="EMBL" id="LZJU01000181">
    <property type="protein sequence ID" value="OBH67410.1"/>
    <property type="molecule type" value="Genomic_DNA"/>
</dbReference>
<accession>A0A1A2TJ42</accession>
<dbReference type="CDD" id="cd02440">
    <property type="entry name" value="AdoMet_MTases"/>
    <property type="match status" value="1"/>
</dbReference>
<evidence type="ECO:0000313" key="3">
    <source>
        <dbReference type="EMBL" id="OBH67410.1"/>
    </source>
</evidence>
<comment type="caution">
    <text evidence="3">The sequence shown here is derived from an EMBL/GenBank/DDBJ whole genome shotgun (WGS) entry which is preliminary data.</text>
</comment>
<dbReference type="RefSeq" id="WP_067832401.1">
    <property type="nucleotide sequence ID" value="NZ_LZJP01000130.1"/>
</dbReference>
<evidence type="ECO:0000313" key="4">
    <source>
        <dbReference type="Proteomes" id="UP000092389"/>
    </source>
</evidence>
<dbReference type="Proteomes" id="UP000092389">
    <property type="component" value="Unassembled WGS sequence"/>
</dbReference>
<dbReference type="InterPro" id="IPR029063">
    <property type="entry name" value="SAM-dependent_MTases_sf"/>
</dbReference>
<feature type="domain" description="Methyltransferase" evidence="2">
    <location>
        <begin position="32"/>
        <end position="122"/>
    </location>
</feature>
<protein>
    <submittedName>
        <fullName evidence="3">SAM-dependent methyltransferase</fullName>
    </submittedName>
</protein>
<dbReference type="GO" id="GO:0032259">
    <property type="term" value="P:methylation"/>
    <property type="evidence" value="ECO:0007669"/>
    <property type="project" value="UniProtKB-KW"/>
</dbReference>